<evidence type="ECO:0000256" key="2">
    <source>
        <dbReference type="SAM" id="SignalP"/>
    </source>
</evidence>
<feature type="compositionally biased region" description="Polar residues" evidence="1">
    <location>
        <begin position="83"/>
        <end position="104"/>
    </location>
</feature>
<keyword evidence="2" id="KW-0732">Signal</keyword>
<protein>
    <submittedName>
        <fullName evidence="3">Uncharacterized protein</fullName>
    </submittedName>
</protein>
<organism evidence="3 4">
    <name type="scientific">Arachis hypogaea</name>
    <name type="common">Peanut</name>
    <dbReference type="NCBI Taxonomy" id="3818"/>
    <lineage>
        <taxon>Eukaryota</taxon>
        <taxon>Viridiplantae</taxon>
        <taxon>Streptophyta</taxon>
        <taxon>Embryophyta</taxon>
        <taxon>Tracheophyta</taxon>
        <taxon>Spermatophyta</taxon>
        <taxon>Magnoliopsida</taxon>
        <taxon>eudicotyledons</taxon>
        <taxon>Gunneridae</taxon>
        <taxon>Pentapetalae</taxon>
        <taxon>rosids</taxon>
        <taxon>fabids</taxon>
        <taxon>Fabales</taxon>
        <taxon>Fabaceae</taxon>
        <taxon>Papilionoideae</taxon>
        <taxon>50 kb inversion clade</taxon>
        <taxon>dalbergioids sensu lato</taxon>
        <taxon>Dalbergieae</taxon>
        <taxon>Pterocarpus clade</taxon>
        <taxon>Arachis</taxon>
    </lineage>
</organism>
<sequence length="346" mass="39046">MVVPIFFLCLRSALLSLFLRSSQIYVATTELASLLSSKASSMAERKFGAEDFDEMDKRLKDIEDKTTAFKEMQAKVKKEMESVQESNSVINGGGESSNNNDQVPKVGVQTSQMQMMPTSIQMFLWESFDEDPSSMDDSSTITASGLLEQINVTRDTSDYLWYTTRKGFRYEHDTIVDEAAILLNQDFVFGTTPIKDLDFDEMDKRLKDIEDKTTAFKEMQAKVKKEMESVQESNSVINGGGESSNNNDQVGVQTSQMQMMPTSIQMFLWESFDEDPSSMDDSSTITASGLLEQINVTRDTKAAILLNQDFVFGTTPIKDLVRQMEYTLWYFGLNMLGQSPLCFLNI</sequence>
<evidence type="ECO:0000313" key="3">
    <source>
        <dbReference type="EMBL" id="RYR68929.1"/>
    </source>
</evidence>
<dbReference type="STRING" id="3818.A0A445E0M1"/>
<feature type="signal peptide" evidence="2">
    <location>
        <begin position="1"/>
        <end position="24"/>
    </location>
</feature>
<feature type="chain" id="PRO_5019485765" evidence="2">
    <location>
        <begin position="25"/>
        <end position="346"/>
    </location>
</feature>
<name>A0A445E0M1_ARAHY</name>
<evidence type="ECO:0000256" key="1">
    <source>
        <dbReference type="SAM" id="MobiDB-lite"/>
    </source>
</evidence>
<comment type="caution">
    <text evidence="3">The sequence shown here is derived from an EMBL/GenBank/DDBJ whole genome shotgun (WGS) entry which is preliminary data.</text>
</comment>
<dbReference type="Proteomes" id="UP000289738">
    <property type="component" value="Chromosome A03"/>
</dbReference>
<gene>
    <name evidence="3" type="ORF">Ahy_A03g015431</name>
</gene>
<dbReference type="EMBL" id="SDMP01000003">
    <property type="protein sequence ID" value="RYR68929.1"/>
    <property type="molecule type" value="Genomic_DNA"/>
</dbReference>
<evidence type="ECO:0000313" key="4">
    <source>
        <dbReference type="Proteomes" id="UP000289738"/>
    </source>
</evidence>
<accession>A0A445E0M1</accession>
<proteinExistence type="predicted"/>
<feature type="region of interest" description="Disordered" evidence="1">
    <location>
        <begin position="80"/>
        <end position="104"/>
    </location>
</feature>
<keyword evidence="4" id="KW-1185">Reference proteome</keyword>
<dbReference type="AlphaFoldDB" id="A0A445E0M1"/>
<reference evidence="3 4" key="1">
    <citation type="submission" date="2019-01" db="EMBL/GenBank/DDBJ databases">
        <title>Sequencing of cultivated peanut Arachis hypogaea provides insights into genome evolution and oil improvement.</title>
        <authorList>
            <person name="Chen X."/>
        </authorList>
    </citation>
    <scope>NUCLEOTIDE SEQUENCE [LARGE SCALE GENOMIC DNA]</scope>
    <source>
        <strain evidence="4">cv. Fuhuasheng</strain>
        <tissue evidence="3">Leaves</tissue>
    </source>
</reference>